<feature type="active site" description="Charge relay system" evidence="8">
    <location>
        <position position="391"/>
    </location>
</feature>
<evidence type="ECO:0000259" key="10">
    <source>
        <dbReference type="Pfam" id="PF04083"/>
    </source>
</evidence>
<dbReference type="OrthoDB" id="9974421at2759"/>
<feature type="signal peptide" evidence="9">
    <location>
        <begin position="1"/>
        <end position="21"/>
    </location>
</feature>
<name>A0A6I9W5P8_9HYME</name>
<dbReference type="AlphaFoldDB" id="A0A6I9W5P8"/>
<dbReference type="FunFam" id="3.40.50.1820:FF:000021">
    <property type="entry name" value="Lipase"/>
    <property type="match status" value="1"/>
</dbReference>
<dbReference type="Pfam" id="PF04083">
    <property type="entry name" value="Abhydro_lipase"/>
    <property type="match status" value="1"/>
</dbReference>
<feature type="domain" description="Partial AB-hydrolase lipase" evidence="10">
    <location>
        <begin position="57"/>
        <end position="111"/>
    </location>
</feature>
<keyword evidence="5" id="KW-0443">Lipid metabolism</keyword>
<feature type="active site" description="Nucleophile" evidence="8">
    <location>
        <position position="187"/>
    </location>
</feature>
<dbReference type="InterPro" id="IPR022742">
    <property type="entry name" value="Hydrolase_4"/>
</dbReference>
<evidence type="ECO:0000256" key="3">
    <source>
        <dbReference type="ARBA" id="ARBA00022801"/>
    </source>
</evidence>
<organism evidence="12 13">
    <name type="scientific">Pogonomyrmex barbatus</name>
    <name type="common">red harvester ant</name>
    <dbReference type="NCBI Taxonomy" id="144034"/>
    <lineage>
        <taxon>Eukaryota</taxon>
        <taxon>Metazoa</taxon>
        <taxon>Ecdysozoa</taxon>
        <taxon>Arthropoda</taxon>
        <taxon>Hexapoda</taxon>
        <taxon>Insecta</taxon>
        <taxon>Pterygota</taxon>
        <taxon>Neoptera</taxon>
        <taxon>Endopterygota</taxon>
        <taxon>Hymenoptera</taxon>
        <taxon>Apocrita</taxon>
        <taxon>Aculeata</taxon>
        <taxon>Formicoidea</taxon>
        <taxon>Formicidae</taxon>
        <taxon>Myrmicinae</taxon>
        <taxon>Pogonomyrmex</taxon>
    </lineage>
</organism>
<evidence type="ECO:0000256" key="5">
    <source>
        <dbReference type="ARBA" id="ARBA00023098"/>
    </source>
</evidence>
<keyword evidence="6" id="KW-0325">Glycoprotein</keyword>
<evidence type="ECO:0000256" key="8">
    <source>
        <dbReference type="PIRSR" id="PIRSR000862-1"/>
    </source>
</evidence>
<evidence type="ECO:0000256" key="6">
    <source>
        <dbReference type="ARBA" id="ARBA00023180"/>
    </source>
</evidence>
<evidence type="ECO:0000313" key="13">
    <source>
        <dbReference type="RefSeq" id="XP_011636843.1"/>
    </source>
</evidence>
<evidence type="ECO:0000259" key="11">
    <source>
        <dbReference type="Pfam" id="PF12146"/>
    </source>
</evidence>
<gene>
    <name evidence="13" type="primary">LOC105427021</name>
</gene>
<dbReference type="GeneID" id="105427021"/>
<keyword evidence="12" id="KW-1185">Reference proteome</keyword>
<dbReference type="PIRSF" id="PIRSF000862">
    <property type="entry name" value="Steryl_ester_lip"/>
    <property type="match status" value="1"/>
</dbReference>
<feature type="chain" id="PRO_5026783695" description="Lipase" evidence="9">
    <location>
        <begin position="22"/>
        <end position="414"/>
    </location>
</feature>
<reference evidence="13" key="1">
    <citation type="submission" date="2025-08" db="UniProtKB">
        <authorList>
            <consortium name="RefSeq"/>
        </authorList>
    </citation>
    <scope>IDENTIFICATION</scope>
</reference>
<evidence type="ECO:0000256" key="2">
    <source>
        <dbReference type="ARBA" id="ARBA00022729"/>
    </source>
</evidence>
<dbReference type="InterPro" id="IPR029058">
    <property type="entry name" value="AB_hydrolase_fold"/>
</dbReference>
<dbReference type="GO" id="GO:0016788">
    <property type="term" value="F:hydrolase activity, acting on ester bonds"/>
    <property type="evidence" value="ECO:0007669"/>
    <property type="project" value="InterPro"/>
</dbReference>
<dbReference type="Gene3D" id="3.40.50.1820">
    <property type="entry name" value="alpha/beta hydrolase"/>
    <property type="match status" value="1"/>
</dbReference>
<accession>A0A6I9W5P8</accession>
<dbReference type="InterPro" id="IPR006693">
    <property type="entry name" value="AB_hydrolase_lipase"/>
</dbReference>
<dbReference type="InterPro" id="IPR025483">
    <property type="entry name" value="Lipase_euk"/>
</dbReference>
<evidence type="ECO:0000256" key="9">
    <source>
        <dbReference type="SAM" id="SignalP"/>
    </source>
</evidence>
<dbReference type="Pfam" id="PF12146">
    <property type="entry name" value="Hydrolase_4"/>
    <property type="match status" value="1"/>
</dbReference>
<comment type="similarity">
    <text evidence="1 7">Belongs to the AB hydrolase superfamily. Lipase family.</text>
</comment>
<keyword evidence="4 7" id="KW-0442">Lipid degradation</keyword>
<protein>
    <recommendedName>
        <fullName evidence="7">Lipase</fullName>
    </recommendedName>
</protein>
<evidence type="ECO:0000313" key="12">
    <source>
        <dbReference type="Proteomes" id="UP000504615"/>
    </source>
</evidence>
<dbReference type="RefSeq" id="XP_011636843.1">
    <property type="nucleotide sequence ID" value="XM_011638541.2"/>
</dbReference>
<evidence type="ECO:0000256" key="1">
    <source>
        <dbReference type="ARBA" id="ARBA00010701"/>
    </source>
</evidence>
<keyword evidence="2 9" id="KW-0732">Signal</keyword>
<dbReference type="GO" id="GO:0016042">
    <property type="term" value="P:lipid catabolic process"/>
    <property type="evidence" value="ECO:0007669"/>
    <property type="project" value="UniProtKB-KW"/>
</dbReference>
<dbReference type="Proteomes" id="UP000504615">
    <property type="component" value="Unplaced"/>
</dbReference>
<sequence>MQSFTFTYLLFLCGFLDFITGESLLQEILLDTLTNIIKTDKELNGFEFPSMKFLSTPQVIEKDGYPVEIHHVQTEDGYILELHRIPSKNISSLPVFLQHGILSSSADWVIAGKGIALAYLLADQGYDVWMGNIRGNTYSKAHVSLSPSNSRFWNFSWHEMGIYDLPAMITYVRNTTSQQLHAYIGHSMGTTVSYVMTSERPEIAERVKLFISLAPVAFMKHVKGPLRLFAPFAGNLKLLLHLLGQDELLPQNSLLQFLIGLFCDETSIQRRLCSNIAFLVTGIDNEQFNISLIPTILEHYPAGTSTKTAIHYIQEINHGRFCKYDYGRRENLKYYNTPEPPSYELENIKAPFALFYAENDWLSGVEDVKKLMGLLPNIVYEELVPYSKFNHWDYLFGKNMVELVYNKILQMLKN</sequence>
<dbReference type="KEGG" id="pbar:105427021"/>
<evidence type="ECO:0000256" key="7">
    <source>
        <dbReference type="PIRNR" id="PIRNR000862"/>
    </source>
</evidence>
<feature type="active site" description="Charge relay system" evidence="8">
    <location>
        <position position="360"/>
    </location>
</feature>
<feature type="domain" description="Serine aminopeptidase S33" evidence="11">
    <location>
        <begin position="116"/>
        <end position="242"/>
    </location>
</feature>
<dbReference type="PANTHER" id="PTHR11005">
    <property type="entry name" value="LYSOSOMAL ACID LIPASE-RELATED"/>
    <property type="match status" value="1"/>
</dbReference>
<evidence type="ECO:0000256" key="4">
    <source>
        <dbReference type="ARBA" id="ARBA00022963"/>
    </source>
</evidence>
<proteinExistence type="inferred from homology"/>
<keyword evidence="3 7" id="KW-0378">Hydrolase</keyword>
<dbReference type="SUPFAM" id="SSF53474">
    <property type="entry name" value="alpha/beta-Hydrolases"/>
    <property type="match status" value="1"/>
</dbReference>